<feature type="transmembrane region" description="Helical" evidence="1">
    <location>
        <begin position="49"/>
        <end position="70"/>
    </location>
</feature>
<accession>A0AAJ2BCV1</accession>
<evidence type="ECO:0000256" key="1">
    <source>
        <dbReference type="SAM" id="Phobius"/>
    </source>
</evidence>
<feature type="transmembrane region" description="Helical" evidence="1">
    <location>
        <begin position="77"/>
        <end position="95"/>
    </location>
</feature>
<evidence type="ECO:0000313" key="3">
    <source>
        <dbReference type="Proteomes" id="UP001255601"/>
    </source>
</evidence>
<dbReference type="EMBL" id="JAVIZC010000001">
    <property type="protein sequence ID" value="MDR6100579.1"/>
    <property type="molecule type" value="Genomic_DNA"/>
</dbReference>
<dbReference type="RefSeq" id="WP_309769629.1">
    <property type="nucleotide sequence ID" value="NZ_JAVIZC010000001.1"/>
</dbReference>
<dbReference type="AlphaFoldDB" id="A0AAJ2BCV1"/>
<name>A0AAJ2BCV1_9HYPH</name>
<comment type="caution">
    <text evidence="2">The sequence shown here is derived from an EMBL/GenBank/DDBJ whole genome shotgun (WGS) entry which is preliminary data.</text>
</comment>
<keyword evidence="1" id="KW-1133">Transmembrane helix</keyword>
<keyword evidence="1" id="KW-0812">Transmembrane</keyword>
<sequence>MSPLFHPTRFIGNLAAIVGATLVAGYLIDLAAGWWGYNPLAFCTLLKPVLAVAYGVGVLLTCIGLIIYVASWFKSQAGIGLAVGGVLLFILPMALPRYLGLACLPS</sequence>
<proteinExistence type="predicted"/>
<evidence type="ECO:0000313" key="2">
    <source>
        <dbReference type="EMBL" id="MDR6100579.1"/>
    </source>
</evidence>
<reference evidence="2" key="1">
    <citation type="submission" date="2023-08" db="EMBL/GenBank/DDBJ databases">
        <title>Functional and genomic diversity of the sorghum phyllosphere microbiome.</title>
        <authorList>
            <person name="Shade A."/>
        </authorList>
    </citation>
    <scope>NUCLEOTIDE SEQUENCE</scope>
    <source>
        <strain evidence="2">SORGH_AS_0974</strain>
    </source>
</reference>
<dbReference type="Proteomes" id="UP001255601">
    <property type="component" value="Unassembled WGS sequence"/>
</dbReference>
<feature type="transmembrane region" description="Helical" evidence="1">
    <location>
        <begin position="12"/>
        <end position="37"/>
    </location>
</feature>
<gene>
    <name evidence="2" type="ORF">QE369_000757</name>
</gene>
<keyword evidence="1" id="KW-0472">Membrane</keyword>
<organism evidence="2 3">
    <name type="scientific">Agrobacterium larrymoorei</name>
    <dbReference type="NCBI Taxonomy" id="160699"/>
    <lineage>
        <taxon>Bacteria</taxon>
        <taxon>Pseudomonadati</taxon>
        <taxon>Pseudomonadota</taxon>
        <taxon>Alphaproteobacteria</taxon>
        <taxon>Hyphomicrobiales</taxon>
        <taxon>Rhizobiaceae</taxon>
        <taxon>Rhizobium/Agrobacterium group</taxon>
        <taxon>Agrobacterium</taxon>
    </lineage>
</organism>
<protein>
    <submittedName>
        <fullName evidence="2">Apolipoprotein N-acyltransferase</fullName>
    </submittedName>
</protein>